<organism evidence="1 2">
    <name type="scientific">Breoghania corrubedonensis</name>
    <dbReference type="NCBI Taxonomy" id="665038"/>
    <lineage>
        <taxon>Bacteria</taxon>
        <taxon>Pseudomonadati</taxon>
        <taxon>Pseudomonadota</taxon>
        <taxon>Alphaproteobacteria</taxon>
        <taxon>Hyphomicrobiales</taxon>
        <taxon>Stappiaceae</taxon>
        <taxon>Breoghania</taxon>
    </lineage>
</organism>
<protein>
    <submittedName>
        <fullName evidence="1">Uncharacterized protein</fullName>
    </submittedName>
</protein>
<evidence type="ECO:0000313" key="1">
    <source>
        <dbReference type="EMBL" id="PTW60201.1"/>
    </source>
</evidence>
<gene>
    <name evidence="1" type="ORF">C8N35_105205</name>
</gene>
<dbReference type="AlphaFoldDB" id="A0A2T5V8Z2"/>
<dbReference type="Proteomes" id="UP000244081">
    <property type="component" value="Unassembled WGS sequence"/>
</dbReference>
<proteinExistence type="predicted"/>
<evidence type="ECO:0000313" key="2">
    <source>
        <dbReference type="Proteomes" id="UP000244081"/>
    </source>
</evidence>
<comment type="caution">
    <text evidence="1">The sequence shown here is derived from an EMBL/GenBank/DDBJ whole genome shotgun (WGS) entry which is preliminary data.</text>
</comment>
<accession>A0A2T5V8Z2</accession>
<keyword evidence="2" id="KW-1185">Reference proteome</keyword>
<sequence>MRTRKLVGTGAQVSGLAADSLRPFLHSYRAPFFQIVGIGGGGGDVRAEAPTSGLHPQGKVPLCAVEQPGATATAQVLFQSRLGTILKLSRTLDIIVNIPTE</sequence>
<name>A0A2T5V8Z2_9HYPH</name>
<dbReference type="EMBL" id="QAYG01000005">
    <property type="protein sequence ID" value="PTW60201.1"/>
    <property type="molecule type" value="Genomic_DNA"/>
</dbReference>
<reference evidence="1 2" key="1">
    <citation type="submission" date="2018-04" db="EMBL/GenBank/DDBJ databases">
        <title>Genomic Encyclopedia of Archaeal and Bacterial Type Strains, Phase II (KMG-II): from individual species to whole genera.</title>
        <authorList>
            <person name="Goeker M."/>
        </authorList>
    </citation>
    <scope>NUCLEOTIDE SEQUENCE [LARGE SCALE GENOMIC DNA]</scope>
    <source>
        <strain evidence="1 2">DSM 23382</strain>
    </source>
</reference>